<dbReference type="Gene3D" id="1.10.540.10">
    <property type="entry name" value="Acyl-CoA dehydrogenase/oxidase, N-terminal domain"/>
    <property type="match status" value="1"/>
</dbReference>
<dbReference type="InterPro" id="IPR037069">
    <property type="entry name" value="AcylCoA_DH/ox_N_sf"/>
</dbReference>
<feature type="domain" description="Acyl-CoA oxidase/dehydrogenase middle" evidence="7">
    <location>
        <begin position="126"/>
        <end position="222"/>
    </location>
</feature>
<dbReference type="PROSITE" id="PS00073">
    <property type="entry name" value="ACYL_COA_DH_2"/>
    <property type="match status" value="1"/>
</dbReference>
<dbReference type="PANTHER" id="PTHR43884">
    <property type="entry name" value="ACYL-COA DEHYDROGENASE"/>
    <property type="match status" value="1"/>
</dbReference>
<evidence type="ECO:0000259" key="6">
    <source>
        <dbReference type="Pfam" id="PF00441"/>
    </source>
</evidence>
<dbReference type="RefSeq" id="WP_137249706.1">
    <property type="nucleotide sequence ID" value="NZ_SZQA01000028.1"/>
</dbReference>
<comment type="caution">
    <text evidence="9">The sequence shown here is derived from an EMBL/GenBank/DDBJ whole genome shotgun (WGS) entry which is preliminary data.</text>
</comment>
<dbReference type="EMBL" id="SZQA01000028">
    <property type="protein sequence ID" value="TKK85372.1"/>
    <property type="molecule type" value="Genomic_DNA"/>
</dbReference>
<dbReference type="InterPro" id="IPR006089">
    <property type="entry name" value="Acyl-CoA_DH_CS"/>
</dbReference>
<dbReference type="Pfam" id="PF02771">
    <property type="entry name" value="Acyl-CoA_dh_N"/>
    <property type="match status" value="1"/>
</dbReference>
<reference evidence="9 10" key="1">
    <citation type="submission" date="2019-04" db="EMBL/GenBank/DDBJ databases">
        <title>Herbidospora sp. NEAU-GS14.nov., a novel actinomycete isolated from soil.</title>
        <authorList>
            <person name="Han L."/>
        </authorList>
    </citation>
    <scope>NUCLEOTIDE SEQUENCE [LARGE SCALE GENOMIC DNA]</scope>
    <source>
        <strain evidence="9 10">NEAU-GS14</strain>
    </source>
</reference>
<accession>A0A4U3MAK7</accession>
<dbReference type="InterPro" id="IPR036250">
    <property type="entry name" value="AcylCo_DH-like_C"/>
</dbReference>
<dbReference type="GO" id="GO:0050660">
    <property type="term" value="F:flavin adenine dinucleotide binding"/>
    <property type="evidence" value="ECO:0007669"/>
    <property type="project" value="InterPro"/>
</dbReference>
<keyword evidence="4 5" id="KW-0274">FAD</keyword>
<evidence type="ECO:0000256" key="1">
    <source>
        <dbReference type="ARBA" id="ARBA00001974"/>
    </source>
</evidence>
<dbReference type="Gene3D" id="1.20.140.10">
    <property type="entry name" value="Butyryl-CoA Dehydrogenase, subunit A, domain 3"/>
    <property type="match status" value="1"/>
</dbReference>
<sequence length="403" mass="43342">MTTFNPELPEDVREVREWVHAFARDVVRPAGALWDDREETPWPVLQEAAKIGLYSMDFFATQWFESSGLGLPVAFEELFWGDAGIGLSLTATGLAAAALSANGTDEQVGTWLPVMFGTPDDVAVGAFCASEPDAGSDVGAIRTTATRLPSGDFRLNGTKTWVSNGGIAAVHIVVATVDPSLGARGQVTFVVPPGTPGFSQGQKFRKHGIRASHTAEVVLDDVVLPASCLLGGVDKMEERLARARSGQRSGGQAALRTFEATRPVVASMAVGIARAAFEYARDYARERRQFGRAIGENQAVAFLLADMATRIEMARLLTWKAAWMGRQGGGFTQAEGSMSKLVAGETAVWVTEQAIQVLGGAGYTRDHPVERFHRDAKIFTIFEGTSEIQRLIISRAVTGLVVR</sequence>
<organism evidence="9 10">
    <name type="scientific">Herbidospora galbida</name>
    <dbReference type="NCBI Taxonomy" id="2575442"/>
    <lineage>
        <taxon>Bacteria</taxon>
        <taxon>Bacillati</taxon>
        <taxon>Actinomycetota</taxon>
        <taxon>Actinomycetes</taxon>
        <taxon>Streptosporangiales</taxon>
        <taxon>Streptosporangiaceae</taxon>
        <taxon>Herbidospora</taxon>
    </lineage>
</organism>
<dbReference type="GO" id="GO:0003995">
    <property type="term" value="F:acyl-CoA dehydrogenase activity"/>
    <property type="evidence" value="ECO:0007669"/>
    <property type="project" value="InterPro"/>
</dbReference>
<dbReference type="Proteomes" id="UP000308705">
    <property type="component" value="Unassembled WGS sequence"/>
</dbReference>
<gene>
    <name evidence="9" type="ORF">FDA94_26045</name>
</gene>
<keyword evidence="10" id="KW-1185">Reference proteome</keyword>
<dbReference type="InterPro" id="IPR009100">
    <property type="entry name" value="AcylCoA_DH/oxidase_NM_dom_sf"/>
</dbReference>
<dbReference type="InterPro" id="IPR013786">
    <property type="entry name" value="AcylCoA_DH/ox_N"/>
</dbReference>
<evidence type="ECO:0000313" key="9">
    <source>
        <dbReference type="EMBL" id="TKK85372.1"/>
    </source>
</evidence>
<dbReference type="InterPro" id="IPR046373">
    <property type="entry name" value="Acyl-CoA_Oxase/DH_mid-dom_sf"/>
</dbReference>
<dbReference type="FunFam" id="1.20.140.10:FF:000004">
    <property type="entry name" value="Acyl-CoA dehydrogenase FadE25"/>
    <property type="match status" value="1"/>
</dbReference>
<evidence type="ECO:0000259" key="8">
    <source>
        <dbReference type="Pfam" id="PF02771"/>
    </source>
</evidence>
<feature type="domain" description="Acyl-CoA dehydrogenase/oxidase N-terminal" evidence="8">
    <location>
        <begin position="10"/>
        <end position="115"/>
    </location>
</feature>
<evidence type="ECO:0000313" key="10">
    <source>
        <dbReference type="Proteomes" id="UP000308705"/>
    </source>
</evidence>
<comment type="cofactor">
    <cofactor evidence="1 5">
        <name>FAD</name>
        <dbReference type="ChEBI" id="CHEBI:57692"/>
    </cofactor>
</comment>
<dbReference type="SUPFAM" id="SSF47203">
    <property type="entry name" value="Acyl-CoA dehydrogenase C-terminal domain-like"/>
    <property type="match status" value="1"/>
</dbReference>
<name>A0A4U3MAK7_9ACTN</name>
<comment type="similarity">
    <text evidence="2 5">Belongs to the acyl-CoA dehydrogenase family.</text>
</comment>
<dbReference type="PANTHER" id="PTHR43884:SF12">
    <property type="entry name" value="ISOVALERYL-COA DEHYDROGENASE, MITOCHONDRIAL-RELATED"/>
    <property type="match status" value="1"/>
</dbReference>
<evidence type="ECO:0000256" key="5">
    <source>
        <dbReference type="RuleBase" id="RU362125"/>
    </source>
</evidence>
<protein>
    <submittedName>
        <fullName evidence="9">Acyl-CoA dehydrogenase</fullName>
    </submittedName>
</protein>
<evidence type="ECO:0000256" key="2">
    <source>
        <dbReference type="ARBA" id="ARBA00009347"/>
    </source>
</evidence>
<dbReference type="InterPro" id="IPR009075">
    <property type="entry name" value="AcylCo_DH/oxidase_C"/>
</dbReference>
<dbReference type="SUPFAM" id="SSF56645">
    <property type="entry name" value="Acyl-CoA dehydrogenase NM domain-like"/>
    <property type="match status" value="1"/>
</dbReference>
<evidence type="ECO:0000256" key="3">
    <source>
        <dbReference type="ARBA" id="ARBA00022630"/>
    </source>
</evidence>
<dbReference type="Pfam" id="PF02770">
    <property type="entry name" value="Acyl-CoA_dh_M"/>
    <property type="match status" value="1"/>
</dbReference>
<dbReference type="AlphaFoldDB" id="A0A4U3MAK7"/>
<feature type="domain" description="Acyl-CoA dehydrogenase/oxidase C-terminal" evidence="6">
    <location>
        <begin position="250"/>
        <end position="397"/>
    </location>
</feature>
<keyword evidence="3 5" id="KW-0285">Flavoprotein</keyword>
<keyword evidence="5" id="KW-0560">Oxidoreductase</keyword>
<evidence type="ECO:0000259" key="7">
    <source>
        <dbReference type="Pfam" id="PF02770"/>
    </source>
</evidence>
<evidence type="ECO:0000256" key="4">
    <source>
        <dbReference type="ARBA" id="ARBA00022827"/>
    </source>
</evidence>
<proteinExistence type="inferred from homology"/>
<dbReference type="Gene3D" id="2.40.110.10">
    <property type="entry name" value="Butyryl-CoA Dehydrogenase, subunit A, domain 2"/>
    <property type="match status" value="1"/>
</dbReference>
<dbReference type="OrthoDB" id="5241155at2"/>
<dbReference type="Pfam" id="PF00441">
    <property type="entry name" value="Acyl-CoA_dh_1"/>
    <property type="match status" value="1"/>
</dbReference>
<dbReference type="InterPro" id="IPR006091">
    <property type="entry name" value="Acyl-CoA_Oxase/DH_mid-dom"/>
</dbReference>